<name>A0AA39JKC9_9AGAR</name>
<comment type="caution">
    <text evidence="1">The sequence shown here is derived from an EMBL/GenBank/DDBJ whole genome shotgun (WGS) entry which is preliminary data.</text>
</comment>
<dbReference type="AlphaFoldDB" id="A0AA39JKC9"/>
<evidence type="ECO:0000313" key="1">
    <source>
        <dbReference type="EMBL" id="KAK0444352.1"/>
    </source>
</evidence>
<gene>
    <name evidence="1" type="ORF">EV421DRAFT_2018652</name>
</gene>
<keyword evidence="2" id="KW-1185">Reference proteome</keyword>
<organism evidence="1 2">
    <name type="scientific">Armillaria borealis</name>
    <dbReference type="NCBI Taxonomy" id="47425"/>
    <lineage>
        <taxon>Eukaryota</taxon>
        <taxon>Fungi</taxon>
        <taxon>Dikarya</taxon>
        <taxon>Basidiomycota</taxon>
        <taxon>Agaricomycotina</taxon>
        <taxon>Agaricomycetes</taxon>
        <taxon>Agaricomycetidae</taxon>
        <taxon>Agaricales</taxon>
        <taxon>Marasmiineae</taxon>
        <taxon>Physalacriaceae</taxon>
        <taxon>Armillaria</taxon>
    </lineage>
</organism>
<sequence length="407" mass="45235">MNGEVIASEVTVICEDVMFVCKDSEVMMAAEGLYEEADGDVDVLALEDTSGLMGAAVIKSDVRVASEEENVACDELEHADSKAEDETIVEAAASVAEVVEDESWRLTQPTSSCARTFSVSEYSVEGIFKMLVAVTVLKTLTAFYASQTSVSLVKPFEVNDQIIELNSRESDLKRYILHQESTIYNDRPCLPGHGGMFNSLRAMTVNLMPEDPAIRYGAPLLGSRCQAGQLRDPLERSTKGVVFSGLLLTALQPTFVSSYDERTQMIGAIKTLDLESAGSKCFPNSTPECGALAQLTDLSWQCFLDTNGSHLKRHNPRIVMKDVYSSLALSASWNTSSTPVRQILFWRIMIRLGTTRFCLSSSSGDHFAHFFQMKSDTFRDEYITIIMNELLCRLEYLHSEREFHREA</sequence>
<protein>
    <submittedName>
        <fullName evidence="1">Uncharacterized protein</fullName>
    </submittedName>
</protein>
<accession>A0AA39JKC9</accession>
<dbReference type="Proteomes" id="UP001175226">
    <property type="component" value="Unassembled WGS sequence"/>
</dbReference>
<evidence type="ECO:0000313" key="2">
    <source>
        <dbReference type="Proteomes" id="UP001175226"/>
    </source>
</evidence>
<reference evidence="1" key="1">
    <citation type="submission" date="2023-06" db="EMBL/GenBank/DDBJ databases">
        <authorList>
            <consortium name="Lawrence Berkeley National Laboratory"/>
            <person name="Ahrendt S."/>
            <person name="Sahu N."/>
            <person name="Indic B."/>
            <person name="Wong-Bajracharya J."/>
            <person name="Merenyi Z."/>
            <person name="Ke H.-M."/>
            <person name="Monk M."/>
            <person name="Kocsube S."/>
            <person name="Drula E."/>
            <person name="Lipzen A."/>
            <person name="Balint B."/>
            <person name="Henrissat B."/>
            <person name="Andreopoulos B."/>
            <person name="Martin F.M."/>
            <person name="Harder C.B."/>
            <person name="Rigling D."/>
            <person name="Ford K.L."/>
            <person name="Foster G.D."/>
            <person name="Pangilinan J."/>
            <person name="Papanicolaou A."/>
            <person name="Barry K."/>
            <person name="LaButti K."/>
            <person name="Viragh M."/>
            <person name="Koriabine M."/>
            <person name="Yan M."/>
            <person name="Riley R."/>
            <person name="Champramary S."/>
            <person name="Plett K.L."/>
            <person name="Tsai I.J."/>
            <person name="Slot J."/>
            <person name="Sipos G."/>
            <person name="Plett J."/>
            <person name="Nagy L.G."/>
            <person name="Grigoriev I.V."/>
        </authorList>
    </citation>
    <scope>NUCLEOTIDE SEQUENCE</scope>
    <source>
        <strain evidence="1">FPL87.14</strain>
    </source>
</reference>
<proteinExistence type="predicted"/>
<dbReference type="EMBL" id="JAUEPT010000019">
    <property type="protein sequence ID" value="KAK0444352.1"/>
    <property type="molecule type" value="Genomic_DNA"/>
</dbReference>